<proteinExistence type="predicted"/>
<dbReference type="RefSeq" id="WP_104429003.1">
    <property type="nucleotide sequence ID" value="NZ_PTIZ01000005.1"/>
</dbReference>
<dbReference type="Proteomes" id="UP000240010">
    <property type="component" value="Unassembled WGS sequence"/>
</dbReference>
<dbReference type="InterPro" id="IPR013406">
    <property type="entry name" value="CHP02574_addiction_mod"/>
</dbReference>
<dbReference type="Pfam" id="PF09720">
    <property type="entry name" value="Unstab_antitox"/>
    <property type="match status" value="1"/>
</dbReference>
<protein>
    <submittedName>
        <fullName evidence="1">Putative addiction module component (TIGR02574 family)</fullName>
    </submittedName>
</protein>
<evidence type="ECO:0000313" key="1">
    <source>
        <dbReference type="EMBL" id="PPK75794.1"/>
    </source>
</evidence>
<comment type="caution">
    <text evidence="1">The sequence shown here is derived from an EMBL/GenBank/DDBJ whole genome shotgun (WGS) entry which is preliminary data.</text>
</comment>
<dbReference type="NCBIfam" id="TIGR02574">
    <property type="entry name" value="stabl_TIGR02574"/>
    <property type="match status" value="1"/>
</dbReference>
<gene>
    <name evidence="1" type="ORF">B0F87_105266</name>
</gene>
<evidence type="ECO:0000313" key="2">
    <source>
        <dbReference type="Proteomes" id="UP000240010"/>
    </source>
</evidence>
<sequence>MNIETITEQALKLAPASRAYIAEILLESLDYEEDFIVSEEWRQEIQKRCKDIDADPSLLIDGEQFMAELKQRYL</sequence>
<reference evidence="1 2" key="1">
    <citation type="submission" date="2018-02" db="EMBL/GenBank/DDBJ databases">
        <title>Subsurface microbial communities from deep shales in Ohio and West Virginia, USA.</title>
        <authorList>
            <person name="Wrighton K."/>
        </authorList>
    </citation>
    <scope>NUCLEOTIDE SEQUENCE [LARGE SCALE GENOMIC DNA]</scope>
    <source>
        <strain evidence="1 2">OWC-DMM</strain>
    </source>
</reference>
<organism evidence="1 2">
    <name type="scientific">Methylobacter tundripaludum</name>
    <dbReference type="NCBI Taxonomy" id="173365"/>
    <lineage>
        <taxon>Bacteria</taxon>
        <taxon>Pseudomonadati</taxon>
        <taxon>Pseudomonadota</taxon>
        <taxon>Gammaproteobacteria</taxon>
        <taxon>Methylococcales</taxon>
        <taxon>Methylococcaceae</taxon>
        <taxon>Methylobacter</taxon>
    </lineage>
</organism>
<name>A0A2S6HE72_9GAMM</name>
<dbReference type="EMBL" id="PTIZ01000005">
    <property type="protein sequence ID" value="PPK75794.1"/>
    <property type="molecule type" value="Genomic_DNA"/>
</dbReference>
<dbReference type="AlphaFoldDB" id="A0A2S6HE72"/>
<accession>A0A2S6HE72</accession>